<dbReference type="CDD" id="cd00383">
    <property type="entry name" value="trans_reg_C"/>
    <property type="match status" value="1"/>
</dbReference>
<sequence>MQFDKAVSLNTMQTILVVDDQKNFRKAVCDLLIQAGFVTIEASNGIEAISLYKAHQPDLVLLDIIMPEMDGRETCRIIRQMSQEVPVIFLSGLSEADDIERGLDLDPMDYIPKDFEPKVLVAKVRRWTRSPTPKQINVEGDLEISYGPLRIDQKSRRYIYLDEKRVELSPKEFEIMVKLVKEPDKAWSHDELRSQHSGEDVVRRHVLSIRNKFEDAGCEAPIETLRKHYQLRLVD</sequence>
<dbReference type="SUPFAM" id="SSF46894">
    <property type="entry name" value="C-terminal effector domain of the bipartite response regulators"/>
    <property type="match status" value="1"/>
</dbReference>
<protein>
    <recommendedName>
        <fullName evidence="6">Response regulatory domain-containing protein</fullName>
    </recommendedName>
</protein>
<evidence type="ECO:0000256" key="5">
    <source>
        <dbReference type="ARBA" id="ARBA00023163"/>
    </source>
</evidence>
<dbReference type="InterPro" id="IPR039420">
    <property type="entry name" value="WalR-like"/>
</dbReference>
<dbReference type="SUPFAM" id="SSF52172">
    <property type="entry name" value="CheY-like"/>
    <property type="match status" value="1"/>
</dbReference>
<dbReference type="PANTHER" id="PTHR48111">
    <property type="entry name" value="REGULATOR OF RPOS"/>
    <property type="match status" value="1"/>
</dbReference>
<dbReference type="EMBL" id="UINC01088564">
    <property type="protein sequence ID" value="SVC38905.1"/>
    <property type="molecule type" value="Genomic_DNA"/>
</dbReference>
<evidence type="ECO:0000259" key="6">
    <source>
        <dbReference type="PROSITE" id="PS50110"/>
    </source>
</evidence>
<dbReference type="GO" id="GO:0000156">
    <property type="term" value="F:phosphorelay response regulator activity"/>
    <property type="evidence" value="ECO:0007669"/>
    <property type="project" value="TreeGrafter"/>
</dbReference>
<evidence type="ECO:0000256" key="2">
    <source>
        <dbReference type="ARBA" id="ARBA00023012"/>
    </source>
</evidence>
<dbReference type="GO" id="GO:0005829">
    <property type="term" value="C:cytosol"/>
    <property type="evidence" value="ECO:0007669"/>
    <property type="project" value="TreeGrafter"/>
</dbReference>
<reference evidence="7" key="1">
    <citation type="submission" date="2018-05" db="EMBL/GenBank/DDBJ databases">
        <authorList>
            <person name="Lanie J.A."/>
            <person name="Ng W.-L."/>
            <person name="Kazmierczak K.M."/>
            <person name="Andrzejewski T.M."/>
            <person name="Davidsen T.M."/>
            <person name="Wayne K.J."/>
            <person name="Tettelin H."/>
            <person name="Glass J.I."/>
            <person name="Rusch D."/>
            <person name="Podicherti R."/>
            <person name="Tsui H.-C.T."/>
            <person name="Winkler M.E."/>
        </authorList>
    </citation>
    <scope>NUCLEOTIDE SEQUENCE</scope>
</reference>
<dbReference type="Pfam" id="PF00486">
    <property type="entry name" value="Trans_reg_C"/>
    <property type="match status" value="1"/>
</dbReference>
<keyword evidence="5" id="KW-0804">Transcription</keyword>
<dbReference type="InterPro" id="IPR011006">
    <property type="entry name" value="CheY-like_superfamily"/>
</dbReference>
<organism evidence="7">
    <name type="scientific">marine metagenome</name>
    <dbReference type="NCBI Taxonomy" id="408172"/>
    <lineage>
        <taxon>unclassified sequences</taxon>
        <taxon>metagenomes</taxon>
        <taxon>ecological metagenomes</taxon>
    </lineage>
</organism>
<dbReference type="Gene3D" id="3.40.50.2300">
    <property type="match status" value="1"/>
</dbReference>
<dbReference type="AlphaFoldDB" id="A0A382LT31"/>
<evidence type="ECO:0000256" key="3">
    <source>
        <dbReference type="ARBA" id="ARBA00023015"/>
    </source>
</evidence>
<gene>
    <name evidence="7" type="ORF">METZ01_LOCUS291759</name>
</gene>
<dbReference type="GO" id="GO:0000976">
    <property type="term" value="F:transcription cis-regulatory region binding"/>
    <property type="evidence" value="ECO:0007669"/>
    <property type="project" value="TreeGrafter"/>
</dbReference>
<keyword evidence="4" id="KW-0238">DNA-binding</keyword>
<evidence type="ECO:0000256" key="1">
    <source>
        <dbReference type="ARBA" id="ARBA00022553"/>
    </source>
</evidence>
<accession>A0A382LT31</accession>
<dbReference type="Gene3D" id="1.10.10.10">
    <property type="entry name" value="Winged helix-like DNA-binding domain superfamily/Winged helix DNA-binding domain"/>
    <property type="match status" value="1"/>
</dbReference>
<dbReference type="PROSITE" id="PS50110">
    <property type="entry name" value="RESPONSE_REGULATORY"/>
    <property type="match status" value="1"/>
</dbReference>
<dbReference type="SMART" id="SM00862">
    <property type="entry name" value="Trans_reg_C"/>
    <property type="match status" value="1"/>
</dbReference>
<keyword evidence="3" id="KW-0805">Transcription regulation</keyword>
<dbReference type="PANTHER" id="PTHR48111:SF1">
    <property type="entry name" value="TWO-COMPONENT RESPONSE REGULATOR ORR33"/>
    <property type="match status" value="1"/>
</dbReference>
<keyword evidence="2" id="KW-0902">Two-component regulatory system</keyword>
<evidence type="ECO:0000256" key="4">
    <source>
        <dbReference type="ARBA" id="ARBA00023125"/>
    </source>
</evidence>
<dbReference type="InterPro" id="IPR036388">
    <property type="entry name" value="WH-like_DNA-bd_sf"/>
</dbReference>
<dbReference type="InterPro" id="IPR001789">
    <property type="entry name" value="Sig_transdc_resp-reg_receiver"/>
</dbReference>
<name>A0A382LT31_9ZZZZ</name>
<dbReference type="CDD" id="cd17574">
    <property type="entry name" value="REC_OmpR"/>
    <property type="match status" value="1"/>
</dbReference>
<dbReference type="GO" id="GO:0006355">
    <property type="term" value="P:regulation of DNA-templated transcription"/>
    <property type="evidence" value="ECO:0007669"/>
    <property type="project" value="InterPro"/>
</dbReference>
<proteinExistence type="predicted"/>
<evidence type="ECO:0000313" key="7">
    <source>
        <dbReference type="EMBL" id="SVC38905.1"/>
    </source>
</evidence>
<dbReference type="Pfam" id="PF00072">
    <property type="entry name" value="Response_reg"/>
    <property type="match status" value="1"/>
</dbReference>
<keyword evidence="1" id="KW-0597">Phosphoprotein</keyword>
<dbReference type="GO" id="GO:0032993">
    <property type="term" value="C:protein-DNA complex"/>
    <property type="evidence" value="ECO:0007669"/>
    <property type="project" value="TreeGrafter"/>
</dbReference>
<dbReference type="InterPro" id="IPR001867">
    <property type="entry name" value="OmpR/PhoB-type_DNA-bd"/>
</dbReference>
<dbReference type="InterPro" id="IPR016032">
    <property type="entry name" value="Sig_transdc_resp-reg_C-effctor"/>
</dbReference>
<feature type="domain" description="Response regulatory" evidence="6">
    <location>
        <begin position="14"/>
        <end position="128"/>
    </location>
</feature>
<dbReference type="SMART" id="SM00448">
    <property type="entry name" value="REC"/>
    <property type="match status" value="1"/>
</dbReference>